<keyword evidence="1" id="KW-0378">Hydrolase</keyword>
<dbReference type="EMBL" id="JBHUOS010000001">
    <property type="protein sequence ID" value="MFD2914907.1"/>
    <property type="molecule type" value="Genomic_DNA"/>
</dbReference>
<dbReference type="Pfam" id="PF12388">
    <property type="entry name" value="Peptidase_M57"/>
    <property type="match status" value="1"/>
</dbReference>
<comment type="caution">
    <text evidence="1">The sequence shown here is derived from an EMBL/GenBank/DDBJ whole genome shotgun (WGS) entry which is preliminary data.</text>
</comment>
<organism evidence="1 2">
    <name type="scientific">Psychroserpens luteus</name>
    <dbReference type="NCBI Taxonomy" id="1434066"/>
    <lineage>
        <taxon>Bacteria</taxon>
        <taxon>Pseudomonadati</taxon>
        <taxon>Bacteroidota</taxon>
        <taxon>Flavobacteriia</taxon>
        <taxon>Flavobacteriales</taxon>
        <taxon>Flavobacteriaceae</taxon>
        <taxon>Psychroserpens</taxon>
    </lineage>
</organism>
<accession>A0ABW5ZQP3</accession>
<dbReference type="CDD" id="cd12214">
    <property type="entry name" value="ChiA1_BD"/>
    <property type="match status" value="1"/>
</dbReference>
<dbReference type="PROSITE" id="PS51257">
    <property type="entry name" value="PROKAR_LIPOPROTEIN"/>
    <property type="match status" value="1"/>
</dbReference>
<dbReference type="InterPro" id="IPR024079">
    <property type="entry name" value="MetalloPept_cat_dom_sf"/>
</dbReference>
<proteinExistence type="predicted"/>
<keyword evidence="1" id="KW-0482">Metalloprotease</keyword>
<dbReference type="SUPFAM" id="SSF55486">
    <property type="entry name" value="Metalloproteases ('zincins'), catalytic domain"/>
    <property type="match status" value="1"/>
</dbReference>
<dbReference type="InterPro" id="IPR024653">
    <property type="entry name" value="Peptidase_M10/M27/M57"/>
</dbReference>
<name>A0ABW5ZQP3_9FLAO</name>
<dbReference type="Proteomes" id="UP001597548">
    <property type="component" value="Unassembled WGS sequence"/>
</dbReference>
<keyword evidence="2" id="KW-1185">Reference proteome</keyword>
<dbReference type="RefSeq" id="WP_194507426.1">
    <property type="nucleotide sequence ID" value="NZ_JADILU010000003.1"/>
</dbReference>
<evidence type="ECO:0000313" key="2">
    <source>
        <dbReference type="Proteomes" id="UP001597548"/>
    </source>
</evidence>
<keyword evidence="1" id="KW-0645">Protease</keyword>
<gene>
    <name evidence="1" type="ORF">ACFS29_04595</name>
</gene>
<sequence length="344" mass="37155">MKNFKFLTLAGLCLIFSFQSCEKESVIENVSNLNEDIIINMNNLENRTLVTDTDLLNSIQTLDIDVGVVSIGDFHLPDGTIEERIYFGSDITFTRDELDALIGIGSGLDRQYRTFNLVTGNNQTINILGYTGGSQALSSKAQTALTRAVANYNNISNMTLDFNLSFGNNFEAADMVVYDNSINNSGNGGVAGFPNSSGEPNKFVQIYGIEQFSTNVNEHVITHEIGHSIGFRHSDWFDRLSCPASSQGNEGTGSDGAVHISGTPTGRDLSSVMQACFSTSVSGNFNGNDITALSSMYPANSGSICDGVSEWQSGTSYSIGQRVTYFGNLYERVSSGWSLIGPCN</sequence>
<reference evidence="2" key="1">
    <citation type="journal article" date="2019" name="Int. J. Syst. Evol. Microbiol.">
        <title>The Global Catalogue of Microorganisms (GCM) 10K type strain sequencing project: providing services to taxonomists for standard genome sequencing and annotation.</title>
        <authorList>
            <consortium name="The Broad Institute Genomics Platform"/>
            <consortium name="The Broad Institute Genome Sequencing Center for Infectious Disease"/>
            <person name="Wu L."/>
            <person name="Ma J."/>
        </authorList>
    </citation>
    <scope>NUCLEOTIDE SEQUENCE [LARGE SCALE GENOMIC DNA]</scope>
    <source>
        <strain evidence="2">KCTC 32514</strain>
    </source>
</reference>
<evidence type="ECO:0000313" key="1">
    <source>
        <dbReference type="EMBL" id="MFD2914907.1"/>
    </source>
</evidence>
<dbReference type="Gene3D" id="3.40.390.10">
    <property type="entry name" value="Collagenase (Catalytic Domain)"/>
    <property type="match status" value="1"/>
</dbReference>
<dbReference type="GO" id="GO:0008237">
    <property type="term" value="F:metallopeptidase activity"/>
    <property type="evidence" value="ECO:0007669"/>
    <property type="project" value="UniProtKB-KW"/>
</dbReference>
<dbReference type="Gene3D" id="2.10.10.20">
    <property type="entry name" value="Carbohydrate-binding module superfamily 5/12"/>
    <property type="match status" value="1"/>
</dbReference>
<protein>
    <submittedName>
        <fullName evidence="1">M57 family metalloprotease</fullName>
    </submittedName>
</protein>